<keyword evidence="1" id="KW-0001">2Fe-2S</keyword>
<organism evidence="7 8">
    <name type="scientific">Paraburkholderia sejongensis</name>
    <dbReference type="NCBI Taxonomy" id="2886946"/>
    <lineage>
        <taxon>Bacteria</taxon>
        <taxon>Pseudomonadati</taxon>
        <taxon>Pseudomonadota</taxon>
        <taxon>Betaproteobacteria</taxon>
        <taxon>Burkholderiales</taxon>
        <taxon>Burkholderiaceae</taxon>
        <taxon>Paraburkholderia</taxon>
    </lineage>
</organism>
<dbReference type="EMBL" id="JAJITD010000020">
    <property type="protein sequence ID" value="MCC8396686.1"/>
    <property type="molecule type" value="Genomic_DNA"/>
</dbReference>
<comment type="caution">
    <text evidence="7">The sequence shown here is derived from an EMBL/GenBank/DDBJ whole genome shotgun (WGS) entry which is preliminary data.</text>
</comment>
<dbReference type="SUPFAM" id="SSF54292">
    <property type="entry name" value="2Fe-2S ferredoxin-like"/>
    <property type="match status" value="1"/>
</dbReference>
<dbReference type="Pfam" id="PF00111">
    <property type="entry name" value="Fer2"/>
    <property type="match status" value="1"/>
</dbReference>
<dbReference type="RefSeq" id="WP_230512978.1">
    <property type="nucleotide sequence ID" value="NZ_JAJITD010000020.1"/>
</dbReference>
<proteinExistence type="predicted"/>
<dbReference type="InterPro" id="IPR001041">
    <property type="entry name" value="2Fe-2S_ferredoxin-type"/>
</dbReference>
<evidence type="ECO:0000256" key="4">
    <source>
        <dbReference type="ARBA" id="ARBA00023004"/>
    </source>
</evidence>
<keyword evidence="5" id="KW-0411">Iron-sulfur</keyword>
<accession>A0ABS8K3F9</accession>
<gene>
    <name evidence="7" type="ORF">LJ656_29265</name>
</gene>
<name>A0ABS8K3F9_9BURK</name>
<sequence length="153" mass="16311">MAVLNINGKLVKIDTEPDMPLLWVLRCDLGMTGTKFGCGVGICGACTVNLDDAACLACQTPVSSLHTQNRIVTIEGLQGREAQALKAAWLELDVVQCGYCQSAQLMAACALLKHKPEPTDAEIDQAMTPVVCRCGTYPRVRAAIHLAAGKKGR</sequence>
<dbReference type="Proteomes" id="UP001431019">
    <property type="component" value="Unassembled WGS sequence"/>
</dbReference>
<dbReference type="PANTHER" id="PTHR44379:SF2">
    <property type="entry name" value="BLR6218 PROTEIN"/>
    <property type="match status" value="1"/>
</dbReference>
<keyword evidence="2" id="KW-0479">Metal-binding</keyword>
<dbReference type="InterPro" id="IPR006058">
    <property type="entry name" value="2Fe2S_fd_BS"/>
</dbReference>
<evidence type="ECO:0000313" key="8">
    <source>
        <dbReference type="Proteomes" id="UP001431019"/>
    </source>
</evidence>
<dbReference type="PANTHER" id="PTHR44379">
    <property type="entry name" value="OXIDOREDUCTASE WITH IRON-SULFUR SUBUNIT"/>
    <property type="match status" value="1"/>
</dbReference>
<keyword evidence="3" id="KW-0560">Oxidoreductase</keyword>
<dbReference type="InterPro" id="IPR012675">
    <property type="entry name" value="Beta-grasp_dom_sf"/>
</dbReference>
<evidence type="ECO:0000256" key="3">
    <source>
        <dbReference type="ARBA" id="ARBA00023002"/>
    </source>
</evidence>
<reference evidence="7 8" key="1">
    <citation type="submission" date="2021-11" db="EMBL/GenBank/DDBJ databases">
        <authorList>
            <person name="Oh E.-T."/>
            <person name="Kim S.-B."/>
        </authorList>
    </citation>
    <scope>NUCLEOTIDE SEQUENCE [LARGE SCALE GENOMIC DNA]</scope>
    <source>
        <strain evidence="7 8">MMS20-SJTR3</strain>
    </source>
</reference>
<keyword evidence="4" id="KW-0408">Iron</keyword>
<dbReference type="CDD" id="cd00207">
    <property type="entry name" value="fer2"/>
    <property type="match status" value="1"/>
</dbReference>
<dbReference type="InterPro" id="IPR036884">
    <property type="entry name" value="2Fe-2S-bd_dom_sf"/>
</dbReference>
<dbReference type="InterPro" id="IPR036010">
    <property type="entry name" value="2Fe-2S_ferredoxin-like_sf"/>
</dbReference>
<dbReference type="PROSITE" id="PS00197">
    <property type="entry name" value="2FE2S_FER_1"/>
    <property type="match status" value="1"/>
</dbReference>
<dbReference type="Pfam" id="PF01799">
    <property type="entry name" value="Fer2_2"/>
    <property type="match status" value="1"/>
</dbReference>
<evidence type="ECO:0000256" key="5">
    <source>
        <dbReference type="ARBA" id="ARBA00023014"/>
    </source>
</evidence>
<evidence type="ECO:0000256" key="2">
    <source>
        <dbReference type="ARBA" id="ARBA00022723"/>
    </source>
</evidence>
<evidence type="ECO:0000259" key="6">
    <source>
        <dbReference type="PROSITE" id="PS51085"/>
    </source>
</evidence>
<evidence type="ECO:0000313" key="7">
    <source>
        <dbReference type="EMBL" id="MCC8396686.1"/>
    </source>
</evidence>
<dbReference type="InterPro" id="IPR051452">
    <property type="entry name" value="Diverse_Oxidoreductases"/>
</dbReference>
<dbReference type="PROSITE" id="PS51085">
    <property type="entry name" value="2FE2S_FER_2"/>
    <property type="match status" value="1"/>
</dbReference>
<evidence type="ECO:0000256" key="1">
    <source>
        <dbReference type="ARBA" id="ARBA00022714"/>
    </source>
</evidence>
<dbReference type="InterPro" id="IPR002888">
    <property type="entry name" value="2Fe-2S-bd"/>
</dbReference>
<keyword evidence="8" id="KW-1185">Reference proteome</keyword>
<dbReference type="Gene3D" id="1.10.150.120">
    <property type="entry name" value="[2Fe-2S]-binding domain"/>
    <property type="match status" value="1"/>
</dbReference>
<feature type="domain" description="2Fe-2S ferredoxin-type" evidence="6">
    <location>
        <begin position="1"/>
        <end position="77"/>
    </location>
</feature>
<dbReference type="Gene3D" id="3.10.20.30">
    <property type="match status" value="1"/>
</dbReference>
<dbReference type="SUPFAM" id="SSF47741">
    <property type="entry name" value="CO dehydrogenase ISP C-domain like"/>
    <property type="match status" value="1"/>
</dbReference>
<protein>
    <submittedName>
        <fullName evidence="7">(2Fe-2S)-binding protein</fullName>
    </submittedName>
</protein>